<proteinExistence type="predicted"/>
<protein>
    <submittedName>
        <fullName evidence="1">Uncharacterized protein</fullName>
    </submittedName>
</protein>
<reference evidence="1 2" key="1">
    <citation type="journal article" date="2002" name="Nature">
        <title>Comparison of the genomes of two Xanthomonas pathogens with differing host specificities.</title>
        <authorList>
            <person name="da Silva A.C."/>
            <person name="Ferro J.A."/>
            <person name="Reinach F.C."/>
            <person name="Farah C.S."/>
            <person name="Furlan L.R."/>
            <person name="Quaggio R.B."/>
            <person name="Monteiro-Vitorello C.B."/>
            <person name="Van Sluys M.A."/>
            <person name="Almeida N.F."/>
            <person name="Alves L.M."/>
            <person name="do Amaral A.M."/>
            <person name="Bertolini M.C."/>
            <person name="Camargo L.E."/>
            <person name="Camarotte G."/>
            <person name="Cannavan F."/>
            <person name="Cardozo J."/>
            <person name="Chambergo F."/>
            <person name="Ciapina L.P."/>
            <person name="Cicarelli R.M."/>
            <person name="Coutinho L.L."/>
            <person name="Cursino-Santos J.R."/>
            <person name="El-Dorry H."/>
            <person name="Faria J.B."/>
            <person name="Ferreira A.J."/>
            <person name="Ferreira R.C."/>
            <person name="Ferro M.I."/>
            <person name="Formighieri E.F."/>
            <person name="Franco M.C."/>
            <person name="Greggio C.C."/>
            <person name="Gruber A."/>
            <person name="Katsuyama A.M."/>
            <person name="Kishi L.T."/>
            <person name="Leite R.P."/>
            <person name="Lemos E.G."/>
            <person name="Lemos M.V."/>
            <person name="Locali E.C."/>
            <person name="Machado M.A."/>
            <person name="Madeira A.M."/>
            <person name="Martinez-Rossi N.M."/>
            <person name="Martins E.C."/>
            <person name="Meidanis J."/>
            <person name="Menck C.F."/>
            <person name="Miyaki C.Y."/>
            <person name="Moon D.H."/>
            <person name="Moreira L.M."/>
            <person name="Novo M.T."/>
            <person name="Okura V.K."/>
            <person name="Oliveira M.C."/>
            <person name="Oliveira V.R."/>
            <person name="Pereira H.A."/>
            <person name="Rossi A."/>
            <person name="Sena J.A."/>
            <person name="Silva C."/>
            <person name="de Souza R.F."/>
            <person name="Spinola L.A."/>
            <person name="Takita M.A."/>
            <person name="Tamura R.E."/>
            <person name="Teixeira E.C."/>
            <person name="Tezza R.I."/>
            <person name="Trindade dos Santos M."/>
            <person name="Truffi D."/>
            <person name="Tsai S.M."/>
            <person name="White F.F."/>
            <person name="Setubal J.C."/>
            <person name="Kitajima J.P."/>
        </authorList>
    </citation>
    <scope>NUCLEOTIDE SEQUENCE [LARGE SCALE GENOMIC DNA]</scope>
    <source>
        <strain evidence="1 2">306</strain>
    </source>
</reference>
<dbReference type="AlphaFoldDB" id="A0AAI7ZHG9"/>
<sequence>MTATNAAVDQVVAQVWGEIAPKKNRSATNFDCMYSVNQAMRCEPGSSIASVFPREAIQAVGHGASYGAAPKGEQRHGWTILGSRPQVMWVGHSLSKLRCDVSCLSKAGIGHDSVANDQWARGGQFASCLIH</sequence>
<name>A0AAI7ZHG9_XANAC</name>
<dbReference type="Proteomes" id="UP000000576">
    <property type="component" value="Chromosome"/>
</dbReference>
<accession>A0AAI7ZHG9</accession>
<evidence type="ECO:0000313" key="1">
    <source>
        <dbReference type="EMBL" id="AAM38120.1"/>
    </source>
</evidence>
<gene>
    <name evidence="1" type="ordered locus">XAC3276</name>
</gene>
<organism evidence="1 2">
    <name type="scientific">Xanthomonas axonopodis pv. citri (strain 306)</name>
    <dbReference type="NCBI Taxonomy" id="190486"/>
    <lineage>
        <taxon>Bacteria</taxon>
        <taxon>Pseudomonadati</taxon>
        <taxon>Pseudomonadota</taxon>
        <taxon>Gammaproteobacteria</taxon>
        <taxon>Lysobacterales</taxon>
        <taxon>Lysobacteraceae</taxon>
        <taxon>Xanthomonas</taxon>
    </lineage>
</organism>
<evidence type="ECO:0000313" key="2">
    <source>
        <dbReference type="Proteomes" id="UP000000576"/>
    </source>
</evidence>
<dbReference type="EMBL" id="AE008923">
    <property type="protein sequence ID" value="AAM38120.1"/>
    <property type="molecule type" value="Genomic_DNA"/>
</dbReference>
<dbReference type="KEGG" id="xac:XAC3276"/>